<dbReference type="GO" id="GO:0071949">
    <property type="term" value="F:FAD binding"/>
    <property type="evidence" value="ECO:0007669"/>
    <property type="project" value="InterPro"/>
</dbReference>
<dbReference type="InterPro" id="IPR036249">
    <property type="entry name" value="Thioredoxin-like_sf"/>
</dbReference>
<evidence type="ECO:0000256" key="4">
    <source>
        <dbReference type="ARBA" id="ARBA00022827"/>
    </source>
</evidence>
<dbReference type="InterPro" id="IPR002938">
    <property type="entry name" value="FAD-bd"/>
</dbReference>
<dbReference type="InterPro" id="IPR036188">
    <property type="entry name" value="FAD/NAD-bd_sf"/>
</dbReference>
<dbReference type="OrthoDB" id="1716816at2759"/>
<accession>K5VQZ3</accession>
<dbReference type="SUPFAM" id="SSF52833">
    <property type="entry name" value="Thioredoxin-like"/>
    <property type="match status" value="1"/>
</dbReference>
<dbReference type="PRINTS" id="PR00420">
    <property type="entry name" value="RNGMNOXGNASE"/>
</dbReference>
<keyword evidence="4" id="KW-0274">FAD</keyword>
<protein>
    <recommendedName>
        <fullName evidence="10">FAD-binding domain-containing protein</fullName>
    </recommendedName>
</protein>
<evidence type="ECO:0000256" key="5">
    <source>
        <dbReference type="ARBA" id="ARBA00023002"/>
    </source>
</evidence>
<keyword evidence="5" id="KW-0560">Oxidoreductase</keyword>
<comment type="cofactor">
    <cofactor evidence="1">
        <name>FAD</name>
        <dbReference type="ChEBI" id="CHEBI:57692"/>
    </cofactor>
</comment>
<comment type="similarity">
    <text evidence="2">Belongs to the PheA/TfdB FAD monooxygenase family.</text>
</comment>
<dbReference type="AlphaFoldDB" id="K5VQZ3"/>
<evidence type="ECO:0000259" key="6">
    <source>
        <dbReference type="Pfam" id="PF01494"/>
    </source>
</evidence>
<dbReference type="InterPro" id="IPR038220">
    <property type="entry name" value="PHOX_C_sf"/>
</dbReference>
<dbReference type="Proteomes" id="UP000008370">
    <property type="component" value="Unassembled WGS sequence"/>
</dbReference>
<dbReference type="EMBL" id="JH930605">
    <property type="protein sequence ID" value="EKM48994.1"/>
    <property type="molecule type" value="Genomic_DNA"/>
</dbReference>
<dbReference type="STRING" id="650164.K5VQZ3"/>
<gene>
    <name evidence="8" type="ORF">PHACADRAFT_202149</name>
</gene>
<reference evidence="8 9" key="1">
    <citation type="journal article" date="2012" name="BMC Genomics">
        <title>Comparative genomics of the white-rot fungi, Phanerochaete carnosa and P. chrysosporium, to elucidate the genetic basis of the distinct wood types they colonize.</title>
        <authorList>
            <person name="Suzuki H."/>
            <person name="MacDonald J."/>
            <person name="Syed K."/>
            <person name="Salamov A."/>
            <person name="Hori C."/>
            <person name="Aerts A."/>
            <person name="Henrissat B."/>
            <person name="Wiebenga A."/>
            <person name="vanKuyk P.A."/>
            <person name="Barry K."/>
            <person name="Lindquist E."/>
            <person name="LaButti K."/>
            <person name="Lapidus A."/>
            <person name="Lucas S."/>
            <person name="Coutinho P."/>
            <person name="Gong Y."/>
            <person name="Samejima M."/>
            <person name="Mahadevan R."/>
            <person name="Abou-Zaid M."/>
            <person name="de Vries R.P."/>
            <person name="Igarashi K."/>
            <person name="Yadav J.S."/>
            <person name="Grigoriev I.V."/>
            <person name="Master E.R."/>
        </authorList>
    </citation>
    <scope>NUCLEOTIDE SEQUENCE [LARGE SCALE GENOMIC DNA]</scope>
    <source>
        <strain evidence="8 9">HHB-10118-sp</strain>
    </source>
</reference>
<dbReference type="GO" id="GO:0016709">
    <property type="term" value="F:oxidoreductase activity, acting on paired donors, with incorporation or reduction of molecular oxygen, NAD(P)H as one donor, and incorporation of one atom of oxygen"/>
    <property type="evidence" value="ECO:0007669"/>
    <property type="project" value="UniProtKB-ARBA"/>
</dbReference>
<evidence type="ECO:0000313" key="8">
    <source>
        <dbReference type="EMBL" id="EKM48994.1"/>
    </source>
</evidence>
<dbReference type="Pfam" id="PF07976">
    <property type="entry name" value="Phe_hydrox_dim"/>
    <property type="match status" value="1"/>
</dbReference>
<dbReference type="Gene3D" id="3.40.30.20">
    <property type="match status" value="1"/>
</dbReference>
<dbReference type="PANTHER" id="PTHR43004:SF19">
    <property type="entry name" value="BINDING MONOOXYGENASE, PUTATIVE (JCVI)-RELATED"/>
    <property type="match status" value="1"/>
</dbReference>
<dbReference type="Pfam" id="PF01494">
    <property type="entry name" value="FAD_binding_3"/>
    <property type="match status" value="1"/>
</dbReference>
<evidence type="ECO:0000256" key="2">
    <source>
        <dbReference type="ARBA" id="ARBA00007801"/>
    </source>
</evidence>
<dbReference type="KEGG" id="pco:PHACADRAFT_202149"/>
<feature type="domain" description="FAD-binding" evidence="6">
    <location>
        <begin position="14"/>
        <end position="397"/>
    </location>
</feature>
<dbReference type="Gene3D" id="3.50.50.60">
    <property type="entry name" value="FAD/NAD(P)-binding domain"/>
    <property type="match status" value="1"/>
</dbReference>
<evidence type="ECO:0000256" key="3">
    <source>
        <dbReference type="ARBA" id="ARBA00022630"/>
    </source>
</evidence>
<keyword evidence="3" id="KW-0285">Flavoprotein</keyword>
<dbReference type="InParanoid" id="K5VQZ3"/>
<dbReference type="HOGENOM" id="CLU_009665_9_2_1"/>
<dbReference type="InterPro" id="IPR012941">
    <property type="entry name" value="Phe_hydrox_C_dim_dom"/>
</dbReference>
<feature type="domain" description="Phenol hydroxylase-like C-terminal dimerisation" evidence="7">
    <location>
        <begin position="441"/>
        <end position="622"/>
    </location>
</feature>
<evidence type="ECO:0000256" key="1">
    <source>
        <dbReference type="ARBA" id="ARBA00001974"/>
    </source>
</evidence>
<dbReference type="Gene3D" id="3.30.9.10">
    <property type="entry name" value="D-Amino Acid Oxidase, subunit A, domain 2"/>
    <property type="match status" value="1"/>
</dbReference>
<evidence type="ECO:0000313" key="9">
    <source>
        <dbReference type="Proteomes" id="UP000008370"/>
    </source>
</evidence>
<dbReference type="PANTHER" id="PTHR43004">
    <property type="entry name" value="TRK SYSTEM POTASSIUM UPTAKE PROTEIN"/>
    <property type="match status" value="1"/>
</dbReference>
<organism evidence="8 9">
    <name type="scientific">Phanerochaete carnosa (strain HHB-10118-sp)</name>
    <name type="common">White-rot fungus</name>
    <name type="synonym">Peniophora carnosa</name>
    <dbReference type="NCBI Taxonomy" id="650164"/>
    <lineage>
        <taxon>Eukaryota</taxon>
        <taxon>Fungi</taxon>
        <taxon>Dikarya</taxon>
        <taxon>Basidiomycota</taxon>
        <taxon>Agaricomycotina</taxon>
        <taxon>Agaricomycetes</taxon>
        <taxon>Polyporales</taxon>
        <taxon>Phanerochaetaceae</taxon>
        <taxon>Phanerochaete</taxon>
    </lineage>
</organism>
<dbReference type="GeneID" id="18911808"/>
<evidence type="ECO:0008006" key="10">
    <source>
        <dbReference type="Google" id="ProtNLM"/>
    </source>
</evidence>
<dbReference type="RefSeq" id="XP_007402455.1">
    <property type="nucleotide sequence ID" value="XM_007402393.1"/>
</dbReference>
<sequence length="623" mass="67904">MNPPVPSPAVSLIDVLVVGAGPAGLTTALGLTRAGIKVRIVDIRAQRVLAGHADGVLPRTIEILDSYGISNELLRKGHYVNAFSNYNHDPPTGGIKVGIVSFYYLRYAGKFPAITEPTARYKHAVTHHQGFIEGLFLSGLKDAGVLVERPCEPVSLELSSNEDELKDPTSYPVKITLEHHSAAPGMHSSETVCARFLVGADGAHSWVRRTLGIPMEGDSTDRVWGAIDFTPLLSSNFPDWRNVATVNAADGGLMIIPREDNKVRLYIELSNVNEFEHDERGRLDTSTITADKLLDIARHVLKPYTLETTLDKVEWWTVYVVGQRVAARFCDQGRAFITGDACHTHSPKGGQGMNASVNDGHNLAWKLAYVVKGWSPMALLDTYEAERRTFAQELIAFDKWFAEGFSAKARAKLVEDGSDVVLPGPLEAFGTFSGLTTGLGIQYAPSIITSQVSHAANGVKTEISPFTLTVGKRVPPYAFVRVADCRPINLQDALPSDGLTKLIVFAGPLTSLEEKNRLVEVERALRNILDAFGADRFLLLVILSVISDDMNYMDVPVGLRKDWTSVLVDAVSAFSKDSGGAYTAFGVPAAGQLVVVRPDGYIGTIVELSEMQRLGEYLRGWML</sequence>
<keyword evidence="9" id="KW-1185">Reference proteome</keyword>
<evidence type="ECO:0000259" key="7">
    <source>
        <dbReference type="Pfam" id="PF07976"/>
    </source>
</evidence>
<dbReference type="SUPFAM" id="SSF51905">
    <property type="entry name" value="FAD/NAD(P)-binding domain"/>
    <property type="match status" value="1"/>
</dbReference>
<proteinExistence type="inferred from homology"/>
<dbReference type="InterPro" id="IPR050641">
    <property type="entry name" value="RIFMO-like"/>
</dbReference>
<dbReference type="SUPFAM" id="SSF54373">
    <property type="entry name" value="FAD-linked reductases, C-terminal domain"/>
    <property type="match status" value="1"/>
</dbReference>
<name>K5VQZ3_PHACS</name>